<evidence type="ECO:0000259" key="1">
    <source>
        <dbReference type="Pfam" id="PF02229"/>
    </source>
</evidence>
<dbReference type="GO" id="GO:0003677">
    <property type="term" value="F:DNA binding"/>
    <property type="evidence" value="ECO:0007669"/>
    <property type="project" value="InterPro"/>
</dbReference>
<dbReference type="EMBL" id="LAZR01002454">
    <property type="protein sequence ID" value="KKN29834.1"/>
    <property type="molecule type" value="Genomic_DNA"/>
</dbReference>
<dbReference type="InterPro" id="IPR003173">
    <property type="entry name" value="PC4_C"/>
</dbReference>
<dbReference type="GO" id="GO:0006355">
    <property type="term" value="P:regulation of DNA-templated transcription"/>
    <property type="evidence" value="ECO:0007669"/>
    <property type="project" value="InterPro"/>
</dbReference>
<accession>A0A0F9PI42</accession>
<protein>
    <recommendedName>
        <fullName evidence="1">Transcriptional coactivator p15 (PC4) C-terminal domain-containing protein</fullName>
    </recommendedName>
</protein>
<organism evidence="2">
    <name type="scientific">marine sediment metagenome</name>
    <dbReference type="NCBI Taxonomy" id="412755"/>
    <lineage>
        <taxon>unclassified sequences</taxon>
        <taxon>metagenomes</taxon>
        <taxon>ecological metagenomes</taxon>
    </lineage>
</organism>
<dbReference type="InterPro" id="IPR009044">
    <property type="entry name" value="ssDNA-bd_transcriptional_reg"/>
</dbReference>
<proteinExistence type="predicted"/>
<evidence type="ECO:0000313" key="2">
    <source>
        <dbReference type="EMBL" id="KKN29834.1"/>
    </source>
</evidence>
<sequence>MPKPDYIKVELRTVGGKEVIDIRRCIKNGKGFIPTSKGLSLPPSKLQKLIDALRECGESSITVEL</sequence>
<comment type="caution">
    <text evidence="2">The sequence shown here is derived from an EMBL/GenBank/DDBJ whole genome shotgun (WGS) entry which is preliminary data.</text>
</comment>
<gene>
    <name evidence="2" type="ORF">LCGC14_0840020</name>
</gene>
<dbReference type="AlphaFoldDB" id="A0A0F9PI42"/>
<reference evidence="2" key="1">
    <citation type="journal article" date="2015" name="Nature">
        <title>Complex archaea that bridge the gap between prokaryotes and eukaryotes.</title>
        <authorList>
            <person name="Spang A."/>
            <person name="Saw J.H."/>
            <person name="Jorgensen S.L."/>
            <person name="Zaremba-Niedzwiedzka K."/>
            <person name="Martijn J."/>
            <person name="Lind A.E."/>
            <person name="van Eijk R."/>
            <person name="Schleper C."/>
            <person name="Guy L."/>
            <person name="Ettema T.J."/>
        </authorList>
    </citation>
    <scope>NUCLEOTIDE SEQUENCE</scope>
</reference>
<dbReference type="SUPFAM" id="SSF54447">
    <property type="entry name" value="ssDNA-binding transcriptional regulator domain"/>
    <property type="match status" value="1"/>
</dbReference>
<dbReference type="Pfam" id="PF02229">
    <property type="entry name" value="PC4"/>
    <property type="match status" value="1"/>
</dbReference>
<feature type="domain" description="Transcriptional coactivator p15 (PC4) C-terminal" evidence="1">
    <location>
        <begin position="7"/>
        <end position="52"/>
    </location>
</feature>
<dbReference type="Gene3D" id="2.30.31.10">
    <property type="entry name" value="Transcriptional Coactivator Pc4, Chain A"/>
    <property type="match status" value="1"/>
</dbReference>
<name>A0A0F9PI42_9ZZZZ</name>